<dbReference type="VEuPathDB" id="TrichDB:TRFO_26773"/>
<keyword evidence="3" id="KW-1185">Reference proteome</keyword>
<sequence>MRKRIRKLPPNQQRLDFFFNTAAKHEVVEEKPSSKENTIQIPKIELTNENEQSNLANTSFYSESIHPNSLSNIESFENRSDHNSFSPVITLSDFELDFSSQNDFVSSTQSSTESDTSDSDVLYNISQVSSPKVESSRKESRRSENHQKPSNQLEESQSYESFINNYQNNKFDHSNNIESHYETDRKFSVVTPDIESCNYQSVADEEYDGQAEPKHFLYHFNTICNIHYQLEILERRIQFGEDEEHEHPAMAVEILDKFGISEVTDEERMLRKHYLVKSFEKVKPDFWEPRVYDDEYCRLTQRDNRLLMDAIKSSVPTNEVSIHHTLRKRSWNRQDDLIYSERDQSLIIKLPSQAKIDNLGSNLYLRCNDAFSENPNDHQISFKIKNPPKPKQTIPEPKSYEPKSYESKSSESAKVSLDKPIFDNENFLSFHNLPNLFNKTVNKEQELIQQSDAPLDLPIESPIKQPDQQQTQQQLLEYERQIEELESLFSLSDSTDDALQSEHEDEKESHLDQIETNQKKNPNESIFDDYKQHKSGMTQTKLDFLPQISEPMKEAFPNIKKIVTEKCKSDLDENSEVEIENDVTLEEENKNVDKNKVILRLHTLLFDTDNEDDETVIEEF</sequence>
<comment type="caution">
    <text evidence="2">The sequence shown here is derived from an EMBL/GenBank/DDBJ whole genome shotgun (WGS) entry which is preliminary data.</text>
</comment>
<protein>
    <submittedName>
        <fullName evidence="2">Uncharacterized protein</fullName>
    </submittedName>
</protein>
<feature type="compositionally biased region" description="Polar residues" evidence="1">
    <location>
        <begin position="148"/>
        <end position="158"/>
    </location>
</feature>
<evidence type="ECO:0000313" key="3">
    <source>
        <dbReference type="Proteomes" id="UP000179807"/>
    </source>
</evidence>
<evidence type="ECO:0000256" key="1">
    <source>
        <dbReference type="SAM" id="MobiDB-lite"/>
    </source>
</evidence>
<feature type="region of interest" description="Disordered" evidence="1">
    <location>
        <begin position="376"/>
        <end position="415"/>
    </location>
</feature>
<dbReference type="Proteomes" id="UP000179807">
    <property type="component" value="Unassembled WGS sequence"/>
</dbReference>
<dbReference type="RefSeq" id="XP_068358636.1">
    <property type="nucleotide sequence ID" value="XM_068505150.1"/>
</dbReference>
<reference evidence="2" key="1">
    <citation type="submission" date="2016-10" db="EMBL/GenBank/DDBJ databases">
        <authorList>
            <person name="Benchimol M."/>
            <person name="Almeida L.G."/>
            <person name="Vasconcelos A.T."/>
            <person name="Perreira-Neves A."/>
            <person name="Rosa I.A."/>
            <person name="Tasca T."/>
            <person name="Bogo M.R."/>
            <person name="de Souza W."/>
        </authorList>
    </citation>
    <scope>NUCLEOTIDE SEQUENCE [LARGE SCALE GENOMIC DNA]</scope>
    <source>
        <strain evidence="2">K</strain>
    </source>
</reference>
<proteinExistence type="predicted"/>
<dbReference type="AlphaFoldDB" id="A0A1J4K724"/>
<feature type="region of interest" description="Disordered" evidence="1">
    <location>
        <begin position="492"/>
        <end position="528"/>
    </location>
</feature>
<feature type="compositionally biased region" description="Basic and acidic residues" evidence="1">
    <location>
        <begin position="134"/>
        <end position="147"/>
    </location>
</feature>
<evidence type="ECO:0000313" key="2">
    <source>
        <dbReference type="EMBL" id="OHT05500.1"/>
    </source>
</evidence>
<accession>A0A1J4K724</accession>
<feature type="compositionally biased region" description="Basic and acidic residues" evidence="1">
    <location>
        <begin position="398"/>
        <end position="415"/>
    </location>
</feature>
<dbReference type="EMBL" id="MLAK01000756">
    <property type="protein sequence ID" value="OHT05500.1"/>
    <property type="molecule type" value="Genomic_DNA"/>
</dbReference>
<dbReference type="GeneID" id="94839854"/>
<gene>
    <name evidence="2" type="ORF">TRFO_26773</name>
</gene>
<organism evidence="2 3">
    <name type="scientific">Tritrichomonas foetus</name>
    <dbReference type="NCBI Taxonomy" id="1144522"/>
    <lineage>
        <taxon>Eukaryota</taxon>
        <taxon>Metamonada</taxon>
        <taxon>Parabasalia</taxon>
        <taxon>Tritrichomonadida</taxon>
        <taxon>Tritrichomonadidae</taxon>
        <taxon>Tritrichomonas</taxon>
    </lineage>
</organism>
<feature type="region of interest" description="Disordered" evidence="1">
    <location>
        <begin position="105"/>
        <end position="158"/>
    </location>
</feature>
<name>A0A1J4K724_9EUKA</name>
<dbReference type="OrthoDB" id="10642742at2759"/>
<feature type="compositionally biased region" description="Basic and acidic residues" evidence="1">
    <location>
        <begin position="500"/>
        <end position="528"/>
    </location>
</feature>